<name>A0A226F3K4_FOLCA</name>
<dbReference type="GO" id="GO:0032979">
    <property type="term" value="P:protein insertion into mitochondrial inner membrane from matrix"/>
    <property type="evidence" value="ECO:0007669"/>
    <property type="project" value="TreeGrafter"/>
</dbReference>
<sequence>MKGGTFLSTPNGSYSPVQNELIISSTPSSSVSYFMYSQHRRVHSSGHDEQENQTQLNKRLPPLTPLLPVIIWPKFTNSIRNWFFTYFVIKPYFDKDFSMQEFMEGAHEAVSHVSSKLSAGEFDDLEGLVEPSVLHELKQRISNYSVSQQDLLRVATEDIFFSFPYQVGVIIPDSPVAVTHVEFDQKPLPPQTRHVEITVVLHVLRGMAEVQRTSKDTFSVIDFTKDEENKYRVMVLNYRFFRDFTVGCKDPTWIINMVNHFLPAEIQR</sequence>
<dbReference type="PANTHER" id="PTHR13333">
    <property type="entry name" value="M-AAA PROTEASE-INTERACTING PROTEIN 1, MITOCHONDRIAL"/>
    <property type="match status" value="1"/>
</dbReference>
<evidence type="ECO:0000313" key="1">
    <source>
        <dbReference type="EMBL" id="OXA63940.1"/>
    </source>
</evidence>
<gene>
    <name evidence="1" type="ORF">Fcan01_02830</name>
</gene>
<dbReference type="GO" id="GO:0005743">
    <property type="term" value="C:mitochondrial inner membrane"/>
    <property type="evidence" value="ECO:0007669"/>
    <property type="project" value="TreeGrafter"/>
</dbReference>
<reference evidence="1 2" key="1">
    <citation type="submission" date="2015-12" db="EMBL/GenBank/DDBJ databases">
        <title>The genome of Folsomia candida.</title>
        <authorList>
            <person name="Faddeeva A."/>
            <person name="Derks M.F."/>
            <person name="Anvar Y."/>
            <person name="Smit S."/>
            <person name="Van Straalen N."/>
            <person name="Roelofs D."/>
        </authorList>
    </citation>
    <scope>NUCLEOTIDE SEQUENCE [LARGE SCALE GENOMIC DNA]</scope>
    <source>
        <strain evidence="1 2">VU population</strain>
        <tissue evidence="1">Whole body</tissue>
    </source>
</reference>
<dbReference type="EMBL" id="LNIX01000001">
    <property type="protein sequence ID" value="OXA63940.1"/>
    <property type="molecule type" value="Genomic_DNA"/>
</dbReference>
<organism evidence="1 2">
    <name type="scientific">Folsomia candida</name>
    <name type="common">Springtail</name>
    <dbReference type="NCBI Taxonomy" id="158441"/>
    <lineage>
        <taxon>Eukaryota</taxon>
        <taxon>Metazoa</taxon>
        <taxon>Ecdysozoa</taxon>
        <taxon>Arthropoda</taxon>
        <taxon>Hexapoda</taxon>
        <taxon>Collembola</taxon>
        <taxon>Entomobryomorpha</taxon>
        <taxon>Isotomoidea</taxon>
        <taxon>Isotomidae</taxon>
        <taxon>Proisotominae</taxon>
        <taxon>Folsomia</taxon>
    </lineage>
</organism>
<comment type="caution">
    <text evidence="1">The sequence shown here is derived from an EMBL/GenBank/DDBJ whole genome shotgun (WGS) entry which is preliminary data.</text>
</comment>
<protein>
    <submittedName>
        <fullName evidence="1">Uncharacterized protein</fullName>
    </submittedName>
</protein>
<dbReference type="OMA" id="SILMCFW"/>
<keyword evidence="2" id="KW-1185">Reference proteome</keyword>
<dbReference type="AlphaFoldDB" id="A0A226F3K4"/>
<dbReference type="Proteomes" id="UP000198287">
    <property type="component" value="Unassembled WGS sequence"/>
</dbReference>
<evidence type="ECO:0000313" key="2">
    <source>
        <dbReference type="Proteomes" id="UP000198287"/>
    </source>
</evidence>
<dbReference type="PANTHER" id="PTHR13333:SF5">
    <property type="entry name" value="M-AAA PROTEASE-INTERACTING PROTEIN 1, MITOCHONDRIAL"/>
    <property type="match status" value="1"/>
</dbReference>
<dbReference type="GO" id="GO:0043022">
    <property type="term" value="F:ribosome binding"/>
    <property type="evidence" value="ECO:0007669"/>
    <property type="project" value="TreeGrafter"/>
</dbReference>
<proteinExistence type="predicted"/>
<accession>A0A226F3K4</accession>
<dbReference type="STRING" id="158441.A0A226F3K4"/>
<dbReference type="OrthoDB" id="7249367at2759"/>
<dbReference type="Gene3D" id="3.10.450.240">
    <property type="match status" value="1"/>
</dbReference>